<dbReference type="InterPro" id="IPR039163">
    <property type="entry name" value="EMC7"/>
</dbReference>
<organism evidence="10">
    <name type="scientific">Trypanosoma vivax (strain Y486)</name>
    <dbReference type="NCBI Taxonomy" id="1055687"/>
    <lineage>
        <taxon>Eukaryota</taxon>
        <taxon>Discoba</taxon>
        <taxon>Euglenozoa</taxon>
        <taxon>Kinetoplastea</taxon>
        <taxon>Metakinetoplastina</taxon>
        <taxon>Trypanosomatida</taxon>
        <taxon>Trypanosomatidae</taxon>
        <taxon>Trypanosoma</taxon>
        <taxon>Duttonella</taxon>
    </lineage>
</organism>
<keyword evidence="3 7" id="KW-0812">Transmembrane</keyword>
<dbReference type="PANTHER" id="PTHR13605:SF4">
    <property type="entry name" value="ER MEMBRANE PROTEIN COMPLEX SUBUNIT 7"/>
    <property type="match status" value="1"/>
</dbReference>
<dbReference type="InterPro" id="IPR019008">
    <property type="entry name" value="Beta_sandwich_EMC7"/>
</dbReference>
<dbReference type="VEuPathDB" id="TriTrypDB:TvY486_0701110"/>
<evidence type="ECO:0000256" key="8">
    <source>
        <dbReference type="SAM" id="SignalP"/>
    </source>
</evidence>
<feature type="domain" description="ER membrane protein complex subunit 7 beta-sandwich" evidence="9">
    <location>
        <begin position="67"/>
        <end position="189"/>
    </location>
</feature>
<dbReference type="EMBL" id="HE573023">
    <property type="protein sequence ID" value="CCC48768.1"/>
    <property type="molecule type" value="Genomic_DNA"/>
</dbReference>
<keyword evidence="6 7" id="KW-0472">Membrane</keyword>
<evidence type="ECO:0000256" key="1">
    <source>
        <dbReference type="ARBA" id="ARBA00004167"/>
    </source>
</evidence>
<evidence type="ECO:0000256" key="5">
    <source>
        <dbReference type="ARBA" id="ARBA00022989"/>
    </source>
</evidence>
<evidence type="ECO:0000256" key="4">
    <source>
        <dbReference type="ARBA" id="ARBA00022729"/>
    </source>
</evidence>
<feature type="signal peptide" evidence="8">
    <location>
        <begin position="1"/>
        <end position="31"/>
    </location>
</feature>
<accession>G0TXS6</accession>
<sequence>MRVADVRKLRPLATLSAVFFLLFTASWCATASETSGSPAQISLEAVSYYGRLLFDTNLTHTDGREAELTRMQGGEVILSNALHTFRVPTKEDGSFVLYNIPYGTYYLHGEYANFVYPTVRVDVTQKTLQGAVRPHIRTYENGALLRPLRGTGLDESSPALIPFMGMLEYYVPREEYSLWGFVKNPVVLMMILSMVLMGMMRLIPEEERRESMVELQRMRKQLSGQQDKAVRERKVK</sequence>
<proteinExistence type="inferred from homology"/>
<evidence type="ECO:0000256" key="7">
    <source>
        <dbReference type="SAM" id="Phobius"/>
    </source>
</evidence>
<keyword evidence="5 7" id="KW-1133">Transmembrane helix</keyword>
<dbReference type="AlphaFoldDB" id="G0TXS6"/>
<evidence type="ECO:0000259" key="9">
    <source>
        <dbReference type="Pfam" id="PF09430"/>
    </source>
</evidence>
<evidence type="ECO:0000256" key="3">
    <source>
        <dbReference type="ARBA" id="ARBA00022692"/>
    </source>
</evidence>
<feature type="transmembrane region" description="Helical" evidence="7">
    <location>
        <begin position="186"/>
        <end position="203"/>
    </location>
</feature>
<dbReference type="Pfam" id="PF09430">
    <property type="entry name" value="EMC7_beta-sandw"/>
    <property type="match status" value="1"/>
</dbReference>
<keyword evidence="4 8" id="KW-0732">Signal</keyword>
<feature type="chain" id="PRO_5003410192" description="ER membrane protein complex subunit 7 beta-sandwich domain-containing protein" evidence="8">
    <location>
        <begin position="32"/>
        <end position="236"/>
    </location>
</feature>
<reference evidence="10" key="1">
    <citation type="journal article" date="2012" name="Proc. Natl. Acad. Sci. U.S.A.">
        <title>Antigenic diversity is generated by distinct evolutionary mechanisms in African trypanosome species.</title>
        <authorList>
            <person name="Jackson A.P."/>
            <person name="Berry A."/>
            <person name="Aslett M."/>
            <person name="Allison H.C."/>
            <person name="Burton P."/>
            <person name="Vavrova-Anderson J."/>
            <person name="Brown R."/>
            <person name="Browne H."/>
            <person name="Corton N."/>
            <person name="Hauser H."/>
            <person name="Gamble J."/>
            <person name="Gilderthorp R."/>
            <person name="Marcello L."/>
            <person name="McQuillan J."/>
            <person name="Otto T.D."/>
            <person name="Quail M.A."/>
            <person name="Sanders M.J."/>
            <person name="van Tonder A."/>
            <person name="Ginger M.L."/>
            <person name="Field M.C."/>
            <person name="Barry J.D."/>
            <person name="Hertz-Fowler C."/>
            <person name="Berriman M."/>
        </authorList>
    </citation>
    <scope>NUCLEOTIDE SEQUENCE</scope>
    <source>
        <strain evidence="10">Y486</strain>
    </source>
</reference>
<dbReference type="GO" id="GO:0072546">
    <property type="term" value="C:EMC complex"/>
    <property type="evidence" value="ECO:0007669"/>
    <property type="project" value="TreeGrafter"/>
</dbReference>
<dbReference type="OMA" id="KMSREWQ"/>
<comment type="subcellular location">
    <subcellularLocation>
        <location evidence="1">Membrane</location>
        <topology evidence="1">Single-pass membrane protein</topology>
    </subcellularLocation>
</comment>
<dbReference type="SUPFAM" id="SSF49452">
    <property type="entry name" value="Starch-binding domain-like"/>
    <property type="match status" value="1"/>
</dbReference>
<dbReference type="InterPro" id="IPR013784">
    <property type="entry name" value="Carb-bd-like_fold"/>
</dbReference>
<evidence type="ECO:0000313" key="10">
    <source>
        <dbReference type="EMBL" id="CCC48768.1"/>
    </source>
</evidence>
<gene>
    <name evidence="10" type="ORF">TVY486_0701110</name>
</gene>
<evidence type="ECO:0000256" key="6">
    <source>
        <dbReference type="ARBA" id="ARBA00023136"/>
    </source>
</evidence>
<dbReference type="GO" id="GO:0030246">
    <property type="term" value="F:carbohydrate binding"/>
    <property type="evidence" value="ECO:0007669"/>
    <property type="project" value="InterPro"/>
</dbReference>
<evidence type="ECO:0000256" key="2">
    <source>
        <dbReference type="ARBA" id="ARBA00008880"/>
    </source>
</evidence>
<comment type="similarity">
    <text evidence="2">Belongs to the EMC7 family.</text>
</comment>
<name>G0TXS6_TRYVY</name>
<dbReference type="PANTHER" id="PTHR13605">
    <property type="entry name" value="ER MEMBRANE PROTEIN COMPLEX SUBUNIT 7"/>
    <property type="match status" value="1"/>
</dbReference>
<protein>
    <recommendedName>
        <fullName evidence="9">ER membrane protein complex subunit 7 beta-sandwich domain-containing protein</fullName>
    </recommendedName>
</protein>